<evidence type="ECO:0000256" key="1">
    <source>
        <dbReference type="SAM" id="MobiDB-lite"/>
    </source>
</evidence>
<reference evidence="3 4" key="1">
    <citation type="submission" date="2016-10" db="EMBL/GenBank/DDBJ databases">
        <authorList>
            <person name="Varghese N."/>
            <person name="Submissions S."/>
        </authorList>
    </citation>
    <scope>NUCLEOTIDE SEQUENCE [LARGE SCALE GENOMIC DNA]</scope>
    <source>
        <strain evidence="3 4">CGMCC 1.6497</strain>
    </source>
</reference>
<dbReference type="Pfam" id="PF05036">
    <property type="entry name" value="SPOR"/>
    <property type="match status" value="1"/>
</dbReference>
<feature type="region of interest" description="Disordered" evidence="1">
    <location>
        <begin position="1"/>
        <end position="249"/>
    </location>
</feature>
<dbReference type="SUPFAM" id="SSF110997">
    <property type="entry name" value="Sporulation related repeat"/>
    <property type="match status" value="1"/>
</dbReference>
<dbReference type="Proteomes" id="UP000198795">
    <property type="component" value="Unassembled WGS sequence"/>
</dbReference>
<organism evidence="3 4">
    <name type="scientific">Filomicrobium insigne</name>
    <dbReference type="NCBI Taxonomy" id="418854"/>
    <lineage>
        <taxon>Bacteria</taxon>
        <taxon>Pseudomonadati</taxon>
        <taxon>Pseudomonadota</taxon>
        <taxon>Alphaproteobacteria</taxon>
        <taxon>Hyphomicrobiales</taxon>
        <taxon>Hyphomicrobiaceae</taxon>
        <taxon>Filomicrobium</taxon>
    </lineage>
</organism>
<proteinExistence type="predicted"/>
<dbReference type="Gene3D" id="3.30.70.1070">
    <property type="entry name" value="Sporulation related repeat"/>
    <property type="match status" value="1"/>
</dbReference>
<feature type="compositionally biased region" description="Polar residues" evidence="1">
    <location>
        <begin position="116"/>
        <end position="129"/>
    </location>
</feature>
<feature type="domain" description="SPOR" evidence="2">
    <location>
        <begin position="558"/>
        <end position="624"/>
    </location>
</feature>
<feature type="compositionally biased region" description="Low complexity" evidence="1">
    <location>
        <begin position="151"/>
        <end position="162"/>
    </location>
</feature>
<feature type="compositionally biased region" description="Basic and acidic residues" evidence="1">
    <location>
        <begin position="363"/>
        <end position="380"/>
    </location>
</feature>
<keyword evidence="4" id="KW-1185">Reference proteome</keyword>
<feature type="compositionally biased region" description="Pro residues" evidence="1">
    <location>
        <begin position="78"/>
        <end position="88"/>
    </location>
</feature>
<dbReference type="RefSeq" id="WP_090228853.1">
    <property type="nucleotide sequence ID" value="NZ_FNJC01000003.1"/>
</dbReference>
<accession>A0A1H0QCM0</accession>
<feature type="compositionally biased region" description="Low complexity" evidence="1">
    <location>
        <begin position="508"/>
        <end position="534"/>
    </location>
</feature>
<protein>
    <submittedName>
        <fullName evidence="3">Sporulation related domain-containing protein</fullName>
    </submittedName>
</protein>
<dbReference type="InterPro" id="IPR007730">
    <property type="entry name" value="SPOR-like_dom"/>
</dbReference>
<feature type="compositionally biased region" description="Basic and acidic residues" evidence="1">
    <location>
        <begin position="213"/>
        <end position="236"/>
    </location>
</feature>
<feature type="region of interest" description="Disordered" evidence="1">
    <location>
        <begin position="349"/>
        <end position="428"/>
    </location>
</feature>
<feature type="compositionally biased region" description="Polar residues" evidence="1">
    <location>
        <begin position="28"/>
        <end position="40"/>
    </location>
</feature>
<sequence>MARSDGYGTRPGHPAPQQQHGHPLDQSAAPQHGQQNSGWPNGQDYGGQYPQDPYWQQPVPPQGRYEPVAPGGYGQPIEPVPPPDPRYPSAPQHNPYGGGQDGYHYPQAPGFEPYDSASQPSLGIPNQGNPGAGYGAPPEFPSYPEPALGGYAPPYEPQQYQPTREPHLDPGRGYPAAGDMHGQFQDYLQPTAPSMPEEPVVPGYPDLGSRNAFDTERPGLRGSEFEDWPRNEEQGNHDFGGYDPSSQFTPAAAAHGEYADGGWGQQEAGSNFALDSGPIFASAGYDATQDLALHAEYDDEDEYEDDEPAERPRSRIGWIVMALVGTVMIGGAMAYGYKIVVGPSATQVASTPVVKGASQPPKVRPEDPGGRSFDHTDSKILGRLSEPRNSGAADDGSRRVSTVMIGRNGDIVTPRSAPTPSETPPNNPVVAVPGLTLVDGFGGAATRPPVTPTAATNTPQQPIVVQPPASTGPRSPARPVVITRDQATSGSSSAAPPPAAKPADTSERVTSARVAAAAPKKTAPVTTASTGPSTSAAASAGYVAVLASVPVSTTSRVDALAQYADLQQNYSSVLGSRTPDVREANLGSRGRYHRLMVGPPGSKESAAQLCSQLKVAGYSGCWITTY</sequence>
<gene>
    <name evidence="3" type="ORF">SAMN04488061_2322</name>
</gene>
<evidence type="ECO:0000313" key="4">
    <source>
        <dbReference type="Proteomes" id="UP000198795"/>
    </source>
</evidence>
<evidence type="ECO:0000313" key="3">
    <source>
        <dbReference type="EMBL" id="SDP14805.1"/>
    </source>
</evidence>
<evidence type="ECO:0000259" key="2">
    <source>
        <dbReference type="Pfam" id="PF05036"/>
    </source>
</evidence>
<comment type="caution">
    <text evidence="3">The sequence shown here is derived from an EMBL/GenBank/DDBJ whole genome shotgun (WGS) entry which is preliminary data.</text>
</comment>
<feature type="region of interest" description="Disordered" evidence="1">
    <location>
        <begin position="442"/>
        <end position="534"/>
    </location>
</feature>
<dbReference type="EMBL" id="FNJC01000003">
    <property type="protein sequence ID" value="SDP14805.1"/>
    <property type="molecule type" value="Genomic_DNA"/>
</dbReference>
<dbReference type="InterPro" id="IPR036680">
    <property type="entry name" value="SPOR-like_sf"/>
</dbReference>
<feature type="compositionally biased region" description="Low complexity" evidence="1">
    <location>
        <begin position="444"/>
        <end position="459"/>
    </location>
</feature>
<name>A0A1H0QCM0_9HYPH</name>
<feature type="compositionally biased region" description="Polar residues" evidence="1">
    <location>
        <begin position="460"/>
        <end position="473"/>
    </location>
</feature>